<keyword evidence="2" id="KW-0812">Transmembrane</keyword>
<gene>
    <name evidence="4" type="ORF">ASPBRDRAFT_30304</name>
</gene>
<feature type="domain" description="GDS1 winged helix" evidence="3">
    <location>
        <begin position="208"/>
        <end position="302"/>
    </location>
</feature>
<feature type="transmembrane region" description="Helical" evidence="2">
    <location>
        <begin position="43"/>
        <end position="68"/>
    </location>
</feature>
<feature type="transmembrane region" description="Helical" evidence="2">
    <location>
        <begin position="15"/>
        <end position="36"/>
    </location>
</feature>
<dbReference type="OrthoDB" id="4150221at2759"/>
<dbReference type="InterPro" id="IPR057511">
    <property type="entry name" value="WH_GDS1"/>
</dbReference>
<dbReference type="VEuPathDB" id="FungiDB:ASPBRDRAFT_30304"/>
<feature type="compositionally biased region" description="Low complexity" evidence="1">
    <location>
        <begin position="507"/>
        <end position="527"/>
    </location>
</feature>
<name>A0A1L9UJW9_ASPBC</name>
<feature type="compositionally biased region" description="Polar residues" evidence="1">
    <location>
        <begin position="124"/>
        <end position="137"/>
    </location>
</feature>
<evidence type="ECO:0000259" key="3">
    <source>
        <dbReference type="Pfam" id="PF25318"/>
    </source>
</evidence>
<keyword evidence="2" id="KW-1133">Transmembrane helix</keyword>
<evidence type="ECO:0000313" key="5">
    <source>
        <dbReference type="Proteomes" id="UP000184499"/>
    </source>
</evidence>
<dbReference type="Proteomes" id="UP000184499">
    <property type="component" value="Unassembled WGS sequence"/>
</dbReference>
<dbReference type="EMBL" id="KV878684">
    <property type="protein sequence ID" value="OJJ71938.1"/>
    <property type="molecule type" value="Genomic_DNA"/>
</dbReference>
<feature type="region of interest" description="Disordered" evidence="1">
    <location>
        <begin position="315"/>
        <end position="481"/>
    </location>
</feature>
<keyword evidence="5" id="KW-1185">Reference proteome</keyword>
<reference evidence="5" key="1">
    <citation type="journal article" date="2017" name="Genome Biol.">
        <title>Comparative genomics reveals high biological diversity and specific adaptations in the industrially and medically important fungal genus Aspergillus.</title>
        <authorList>
            <person name="de Vries R.P."/>
            <person name="Riley R."/>
            <person name="Wiebenga A."/>
            <person name="Aguilar-Osorio G."/>
            <person name="Amillis S."/>
            <person name="Uchima C.A."/>
            <person name="Anderluh G."/>
            <person name="Asadollahi M."/>
            <person name="Askin M."/>
            <person name="Barry K."/>
            <person name="Battaglia E."/>
            <person name="Bayram O."/>
            <person name="Benocci T."/>
            <person name="Braus-Stromeyer S.A."/>
            <person name="Caldana C."/>
            <person name="Canovas D."/>
            <person name="Cerqueira G.C."/>
            <person name="Chen F."/>
            <person name="Chen W."/>
            <person name="Choi C."/>
            <person name="Clum A."/>
            <person name="Dos Santos R.A."/>
            <person name="Damasio A.R."/>
            <person name="Diallinas G."/>
            <person name="Emri T."/>
            <person name="Fekete E."/>
            <person name="Flipphi M."/>
            <person name="Freyberg S."/>
            <person name="Gallo A."/>
            <person name="Gournas C."/>
            <person name="Habgood R."/>
            <person name="Hainaut M."/>
            <person name="Harispe M.L."/>
            <person name="Henrissat B."/>
            <person name="Hilden K.S."/>
            <person name="Hope R."/>
            <person name="Hossain A."/>
            <person name="Karabika E."/>
            <person name="Karaffa L."/>
            <person name="Karanyi Z."/>
            <person name="Krasevec N."/>
            <person name="Kuo A."/>
            <person name="Kusch H."/>
            <person name="LaButti K."/>
            <person name="Lagendijk E.L."/>
            <person name="Lapidus A."/>
            <person name="Levasseur A."/>
            <person name="Lindquist E."/>
            <person name="Lipzen A."/>
            <person name="Logrieco A.F."/>
            <person name="MacCabe A."/>
            <person name="Maekelae M.R."/>
            <person name="Malavazi I."/>
            <person name="Melin P."/>
            <person name="Meyer V."/>
            <person name="Mielnichuk N."/>
            <person name="Miskei M."/>
            <person name="Molnar A.P."/>
            <person name="Mule G."/>
            <person name="Ngan C.Y."/>
            <person name="Orejas M."/>
            <person name="Orosz E."/>
            <person name="Ouedraogo J.P."/>
            <person name="Overkamp K.M."/>
            <person name="Park H.-S."/>
            <person name="Perrone G."/>
            <person name="Piumi F."/>
            <person name="Punt P.J."/>
            <person name="Ram A.F."/>
            <person name="Ramon A."/>
            <person name="Rauscher S."/>
            <person name="Record E."/>
            <person name="Riano-Pachon D.M."/>
            <person name="Robert V."/>
            <person name="Roehrig J."/>
            <person name="Ruller R."/>
            <person name="Salamov A."/>
            <person name="Salih N.S."/>
            <person name="Samson R.A."/>
            <person name="Sandor E."/>
            <person name="Sanguinetti M."/>
            <person name="Schuetze T."/>
            <person name="Sepcic K."/>
            <person name="Shelest E."/>
            <person name="Sherlock G."/>
            <person name="Sophianopoulou V."/>
            <person name="Squina F.M."/>
            <person name="Sun H."/>
            <person name="Susca A."/>
            <person name="Todd R.B."/>
            <person name="Tsang A."/>
            <person name="Unkles S.E."/>
            <person name="van de Wiele N."/>
            <person name="van Rossen-Uffink D."/>
            <person name="Oliveira J.V."/>
            <person name="Vesth T.C."/>
            <person name="Visser J."/>
            <person name="Yu J.-H."/>
            <person name="Zhou M."/>
            <person name="Andersen M.R."/>
            <person name="Archer D.B."/>
            <person name="Baker S.E."/>
            <person name="Benoit I."/>
            <person name="Brakhage A.A."/>
            <person name="Braus G.H."/>
            <person name="Fischer R."/>
            <person name="Frisvad J.C."/>
            <person name="Goldman G.H."/>
            <person name="Houbraken J."/>
            <person name="Oakley B."/>
            <person name="Pocsi I."/>
            <person name="Scazzocchio C."/>
            <person name="Seiboth B."/>
            <person name="vanKuyk P.A."/>
            <person name="Wortman J."/>
            <person name="Dyer P.S."/>
            <person name="Grigoriev I.V."/>
        </authorList>
    </citation>
    <scope>NUCLEOTIDE SEQUENCE [LARGE SCALE GENOMIC DNA]</scope>
    <source>
        <strain evidence="5">CBS 101740 / IMI 381727 / IBT 21946</strain>
    </source>
</reference>
<feature type="region of interest" description="Disordered" evidence="1">
    <location>
        <begin position="506"/>
        <end position="547"/>
    </location>
</feature>
<protein>
    <recommendedName>
        <fullName evidence="3">GDS1 winged helix domain-containing protein</fullName>
    </recommendedName>
</protein>
<dbReference type="AlphaFoldDB" id="A0A1L9UJW9"/>
<evidence type="ECO:0000256" key="2">
    <source>
        <dbReference type="SAM" id="Phobius"/>
    </source>
</evidence>
<dbReference type="RefSeq" id="XP_067479186.1">
    <property type="nucleotide sequence ID" value="XM_067622763.1"/>
</dbReference>
<dbReference type="STRING" id="767769.A0A1L9UJW9"/>
<dbReference type="OMA" id="MVFDSWR"/>
<evidence type="ECO:0000313" key="4">
    <source>
        <dbReference type="EMBL" id="OJJ71938.1"/>
    </source>
</evidence>
<dbReference type="Pfam" id="PF25318">
    <property type="entry name" value="WHD_GDS1"/>
    <property type="match status" value="1"/>
</dbReference>
<feature type="region of interest" description="Disordered" evidence="1">
    <location>
        <begin position="118"/>
        <end position="206"/>
    </location>
</feature>
<proteinExistence type="predicted"/>
<feature type="compositionally biased region" description="Low complexity" evidence="1">
    <location>
        <begin position="156"/>
        <end position="170"/>
    </location>
</feature>
<sequence>MVRLSRNLSSGSHETGLAVASCLPIVISITISITIFAASCSDVLLLFPCFYTVLFLPRVFVWLSVYYFTTTTSIIAYRSPISTVPLLHFSPPSFPSFLLSDYAAMPYNTRRKSLSLPSLGIHLPNTSRRSPSATKSPHATDDQLPPSKKVKRSHDSAYSLSPEPSSSSSARTPDGKESAAPLRQSGRRGPLEHTPPPSPTDGTVATKIDTEGINDDIVVGVIEQLEKTGNRPHLVKELAAVLIALNENVANSANPAALLSSRLSAYMKRPWTALAPCPLAKELVPIHPRKVYYYLTTLPRQPLPENSDDVIIPGVEGKDITPSVSSADLDEEDALARERSRLSPSPEVDLSSPDFEEESIDLDGRNGPGGASRSGTDFNDHHHARLMHSNRAASPPLEGDEKEFTQTASAVRERASEQKGSQLQIPGGGFSALSEGLSELHDGAMSISDSVEEDSPLSSISGDRMSDDQDGDYFSHNAYQEQSPLQDLLQQQQDLDDAAVATLFGTSPSPSLTSVASSISSGTSVASDDGLDGETQPETVGRTPQISLPEDLTVPPVSALKRSIDMLNSGLPDLDMKMSDLNEQDDKLPLGASAFASQDVEMVYDSWRELQSPETVEVDELDEMFGEI</sequence>
<organism evidence="4 5">
    <name type="scientific">Aspergillus brasiliensis (strain CBS 101740 / IMI 381727 / IBT 21946)</name>
    <dbReference type="NCBI Taxonomy" id="767769"/>
    <lineage>
        <taxon>Eukaryota</taxon>
        <taxon>Fungi</taxon>
        <taxon>Dikarya</taxon>
        <taxon>Ascomycota</taxon>
        <taxon>Pezizomycotina</taxon>
        <taxon>Eurotiomycetes</taxon>
        <taxon>Eurotiomycetidae</taxon>
        <taxon>Eurotiales</taxon>
        <taxon>Aspergillaceae</taxon>
        <taxon>Aspergillus</taxon>
        <taxon>Aspergillus subgen. Circumdati</taxon>
    </lineage>
</organism>
<dbReference type="GeneID" id="93575251"/>
<accession>A0A1L9UJW9</accession>
<feature type="compositionally biased region" description="Polar residues" evidence="1">
    <location>
        <begin position="536"/>
        <end position="546"/>
    </location>
</feature>
<evidence type="ECO:0000256" key="1">
    <source>
        <dbReference type="SAM" id="MobiDB-lite"/>
    </source>
</evidence>
<keyword evidence="2" id="KW-0472">Membrane</keyword>